<keyword evidence="1" id="KW-0732">Signal</keyword>
<proteinExistence type="predicted"/>
<reference evidence="2" key="1">
    <citation type="submission" date="2019-12" db="EMBL/GenBank/DDBJ databases">
        <title>An insight into the sialome of adult female Ixodes ricinus ticks feeding for 6 days.</title>
        <authorList>
            <person name="Perner J."/>
            <person name="Ribeiro J.M.C."/>
        </authorList>
    </citation>
    <scope>NUCLEOTIDE SEQUENCE</scope>
    <source>
        <strain evidence="2">Semi-engorged</strain>
        <tissue evidence="2">Salivary glands</tissue>
    </source>
</reference>
<dbReference type="EMBL" id="GIFC01000909">
    <property type="protein sequence ID" value="MXU82992.1"/>
    <property type="molecule type" value="Transcribed_RNA"/>
</dbReference>
<evidence type="ECO:0000256" key="1">
    <source>
        <dbReference type="SAM" id="SignalP"/>
    </source>
</evidence>
<evidence type="ECO:0000313" key="2">
    <source>
        <dbReference type="EMBL" id="MXU82992.1"/>
    </source>
</evidence>
<organism evidence="2">
    <name type="scientific">Ixodes ricinus</name>
    <name type="common">Common tick</name>
    <name type="synonym">Acarus ricinus</name>
    <dbReference type="NCBI Taxonomy" id="34613"/>
    <lineage>
        <taxon>Eukaryota</taxon>
        <taxon>Metazoa</taxon>
        <taxon>Ecdysozoa</taxon>
        <taxon>Arthropoda</taxon>
        <taxon>Chelicerata</taxon>
        <taxon>Arachnida</taxon>
        <taxon>Acari</taxon>
        <taxon>Parasitiformes</taxon>
        <taxon>Ixodida</taxon>
        <taxon>Ixodoidea</taxon>
        <taxon>Ixodidae</taxon>
        <taxon>Ixodinae</taxon>
        <taxon>Ixodes</taxon>
    </lineage>
</organism>
<feature type="chain" id="PRO_5025493789" evidence="1">
    <location>
        <begin position="20"/>
        <end position="72"/>
    </location>
</feature>
<sequence length="72" mass="8397">MKEWPTCLGLLISFKLVLPHHVVLFRFRILSVTALENSTERYGFGGYARSTPFLRQPTTLDENVFREAVCWH</sequence>
<dbReference type="AlphaFoldDB" id="A0A6B0TSS6"/>
<feature type="signal peptide" evidence="1">
    <location>
        <begin position="1"/>
        <end position="19"/>
    </location>
</feature>
<protein>
    <submittedName>
        <fullName evidence="2">Putative secreted protein</fullName>
    </submittedName>
</protein>
<name>A0A6B0TSS6_IXORI</name>
<accession>A0A6B0TSS6</accession>